<feature type="transmembrane region" description="Helical" evidence="1">
    <location>
        <begin position="258"/>
        <end position="279"/>
    </location>
</feature>
<feature type="transmembrane region" description="Helical" evidence="1">
    <location>
        <begin position="363"/>
        <end position="384"/>
    </location>
</feature>
<feature type="transmembrane region" description="Helical" evidence="1">
    <location>
        <begin position="143"/>
        <end position="160"/>
    </location>
</feature>
<dbReference type="PANTHER" id="PTHR41771:SF1">
    <property type="entry name" value="MEMBRANE PROTEIN"/>
    <property type="match status" value="1"/>
</dbReference>
<name>A0A1L7CTP8_9CORY</name>
<protein>
    <submittedName>
        <fullName evidence="2">YibE/F family protein</fullName>
    </submittedName>
</protein>
<dbReference type="KEGG" id="cfk:CFRA_07615"/>
<evidence type="ECO:0000313" key="3">
    <source>
        <dbReference type="Proteomes" id="UP000185434"/>
    </source>
</evidence>
<organism evidence="2 3">
    <name type="scientific">Corynebacterium frankenforstense DSM 45800</name>
    <dbReference type="NCBI Taxonomy" id="1437875"/>
    <lineage>
        <taxon>Bacteria</taxon>
        <taxon>Bacillati</taxon>
        <taxon>Actinomycetota</taxon>
        <taxon>Actinomycetes</taxon>
        <taxon>Mycobacteriales</taxon>
        <taxon>Corynebacteriaceae</taxon>
        <taxon>Corynebacterium</taxon>
    </lineage>
</organism>
<dbReference type="Pfam" id="PF07907">
    <property type="entry name" value="YibE_F"/>
    <property type="match status" value="1"/>
</dbReference>
<gene>
    <name evidence="2" type="ORF">CFRA_07615</name>
</gene>
<dbReference type="InterPro" id="IPR012507">
    <property type="entry name" value="YibE_F"/>
</dbReference>
<accession>A0A1L7CTP8</accession>
<evidence type="ECO:0000313" key="2">
    <source>
        <dbReference type="EMBL" id="APT89148.1"/>
    </source>
</evidence>
<dbReference type="STRING" id="1437875.CFRA_07615"/>
<proteinExistence type="predicted"/>
<keyword evidence="1" id="KW-1133">Transmembrane helix</keyword>
<dbReference type="PANTHER" id="PTHR41771">
    <property type="entry name" value="MEMBRANE PROTEIN-RELATED"/>
    <property type="match status" value="1"/>
</dbReference>
<dbReference type="EMBL" id="CP009247">
    <property type="protein sequence ID" value="APT89148.1"/>
    <property type="molecule type" value="Genomic_DNA"/>
</dbReference>
<dbReference type="AlphaFoldDB" id="A0A1L7CTP8"/>
<evidence type="ECO:0000256" key="1">
    <source>
        <dbReference type="SAM" id="Phobius"/>
    </source>
</evidence>
<keyword evidence="1" id="KW-0472">Membrane</keyword>
<feature type="transmembrane region" description="Helical" evidence="1">
    <location>
        <begin position="321"/>
        <end position="343"/>
    </location>
</feature>
<dbReference type="Proteomes" id="UP000185434">
    <property type="component" value="Chromosome"/>
</dbReference>
<feature type="transmembrane region" description="Helical" evidence="1">
    <location>
        <begin position="191"/>
        <end position="209"/>
    </location>
</feature>
<feature type="transmembrane region" description="Helical" evidence="1">
    <location>
        <begin position="167"/>
        <end position="185"/>
    </location>
</feature>
<keyword evidence="1" id="KW-0812">Transmembrane</keyword>
<keyword evidence="3" id="KW-1185">Reference proteome</keyword>
<reference evidence="2 3" key="1">
    <citation type="submission" date="2014-08" db="EMBL/GenBank/DDBJ databases">
        <title>Complete genome sequence of Corynebacterium frankenforstense ST18(T) (=DSM 45800(T)), isolated from raw cow milk.</title>
        <authorList>
            <person name="Ruckert C."/>
            <person name="Albersmeier A."/>
            <person name="Winkler A."/>
            <person name="Lipski A."/>
            <person name="Kalinowski J."/>
        </authorList>
    </citation>
    <scope>NUCLEOTIDE SEQUENCE [LARGE SCALE GENOMIC DNA]</scope>
    <source>
        <strain evidence="2 3">ST18</strain>
    </source>
</reference>
<feature type="transmembrane region" description="Helical" evidence="1">
    <location>
        <begin position="216"/>
        <end position="238"/>
    </location>
</feature>
<sequence>MVLFLGAVATAVALVVQWPSGEAPTPAGDFSEASPLGVETQDGTVAESLTAACTTQAIGTVLDVIPAGIDQVPAGQESCHVVAVDIHSGPDSGRRTLLTDAAASGAEGAAHLQSGDEVRLAVHTGADGTRTYGFQDFHRTGAFWFWLLLALAGIAVVGAWRGVRAVLGLAVTLGVIGVFLLPALARGESPVPAAITACAAVLYLVLFLVHGANWKTASALGGTLTAMLLGVGVAQLAIGTNRLRGLGDENNLQVLLYLPGIEITGLLTAGFILGTLGVLNDVTVAQSATIAELRELDPGASRWQLFTRALRVGRDHLASTVYTLVLSYAGAALPLLVLLGVSGRGLAEILTSDTMATEVMRSVTGSLALVAAVPLTTLIAAWTVGAPRPARAAR</sequence>